<comment type="caution">
    <text evidence="12">The sequence shown here is derived from an EMBL/GenBank/DDBJ whole genome shotgun (WGS) entry which is preliminary data.</text>
</comment>
<feature type="transmembrane region" description="Helical" evidence="11">
    <location>
        <begin position="21"/>
        <end position="40"/>
    </location>
</feature>
<dbReference type="GO" id="GO:0140107">
    <property type="term" value="F:high-affinity potassium ion transmembrane transporter activity"/>
    <property type="evidence" value="ECO:0007669"/>
    <property type="project" value="TreeGrafter"/>
</dbReference>
<keyword evidence="9 11" id="KW-0472">Membrane</keyword>
<evidence type="ECO:0000256" key="2">
    <source>
        <dbReference type="ARBA" id="ARBA00009137"/>
    </source>
</evidence>
<dbReference type="GO" id="GO:0005886">
    <property type="term" value="C:plasma membrane"/>
    <property type="evidence" value="ECO:0007669"/>
    <property type="project" value="InterPro"/>
</dbReference>
<comment type="similarity">
    <text evidence="2">Belongs to the TrkH potassium transport family.</text>
</comment>
<dbReference type="InterPro" id="IPR004773">
    <property type="entry name" value="K/Na_transp_Trk1/HKT1"/>
</dbReference>
<evidence type="ECO:0000313" key="12">
    <source>
        <dbReference type="EMBL" id="GIC85101.1"/>
    </source>
</evidence>
<keyword evidence="6" id="KW-0630">Potassium</keyword>
<proteinExistence type="inferred from homology"/>
<dbReference type="AlphaFoldDB" id="A0A8E0QL91"/>
<feature type="compositionally biased region" description="Acidic residues" evidence="10">
    <location>
        <begin position="652"/>
        <end position="663"/>
    </location>
</feature>
<feature type="transmembrane region" description="Helical" evidence="11">
    <location>
        <begin position="261"/>
        <end position="286"/>
    </location>
</feature>
<feature type="transmembrane region" description="Helical" evidence="11">
    <location>
        <begin position="74"/>
        <end position="99"/>
    </location>
</feature>
<reference evidence="12" key="1">
    <citation type="journal article" date="2015" name="Genome Announc.">
        <title>Draft Genome Sequence of the Pathogenic Filamentous Fungus Aspergillus udagawae Strain IFM 46973T.</title>
        <authorList>
            <person name="Kusuya Y."/>
            <person name="Takahashi-Nakaguchi A."/>
            <person name="Takahashi H."/>
            <person name="Yaguchi T."/>
        </authorList>
    </citation>
    <scope>NUCLEOTIDE SEQUENCE</scope>
    <source>
        <strain evidence="12">IFM 46973</strain>
    </source>
</reference>
<evidence type="ECO:0000256" key="6">
    <source>
        <dbReference type="ARBA" id="ARBA00022958"/>
    </source>
</evidence>
<dbReference type="PANTHER" id="PTHR31064:SF30">
    <property type="entry name" value="HIGH-AFFINITY POTASSIUM TRANSPORT PROTEIN-RELATED"/>
    <property type="match status" value="1"/>
</dbReference>
<dbReference type="GO" id="GO:1990573">
    <property type="term" value="P:potassium ion import across plasma membrane"/>
    <property type="evidence" value="ECO:0007669"/>
    <property type="project" value="TreeGrafter"/>
</dbReference>
<keyword evidence="8" id="KW-0406">Ion transport</keyword>
<reference evidence="12" key="2">
    <citation type="submission" date="2021-01" db="EMBL/GenBank/DDBJ databases">
        <title>Pan-genome distribution and transcriptional activeness of fungal secondary metabolism genes in Aspergillus section Fumigati.</title>
        <authorList>
            <person name="Takahashi H."/>
            <person name="Umemura M."/>
            <person name="Ninomiya A."/>
            <person name="Kusuya Y."/>
            <person name="Urayama S."/>
            <person name="Shimizu M."/>
            <person name="Watanabe A."/>
            <person name="Kamei K."/>
            <person name="Yaguchi T."/>
            <person name="Hagiwara D."/>
        </authorList>
    </citation>
    <scope>NUCLEOTIDE SEQUENCE</scope>
    <source>
        <strain evidence="12">IFM 46973</strain>
    </source>
</reference>
<dbReference type="PIRSF" id="PIRSF002450">
    <property type="entry name" value="K+_transpter_TRK"/>
    <property type="match status" value="1"/>
</dbReference>
<feature type="transmembrane region" description="Helical" evidence="11">
    <location>
        <begin position="332"/>
        <end position="360"/>
    </location>
</feature>
<evidence type="ECO:0000256" key="1">
    <source>
        <dbReference type="ARBA" id="ARBA00004141"/>
    </source>
</evidence>
<dbReference type="Pfam" id="PF02386">
    <property type="entry name" value="TrkH"/>
    <property type="match status" value="1"/>
</dbReference>
<evidence type="ECO:0000313" key="13">
    <source>
        <dbReference type="Proteomes" id="UP000036893"/>
    </source>
</evidence>
<gene>
    <name evidence="12" type="ORF">Aud_000929</name>
</gene>
<protein>
    <submittedName>
        <fullName evidence="12">Low affinity potassium transporter</fullName>
    </submittedName>
</protein>
<comment type="subcellular location">
    <subcellularLocation>
        <location evidence="1">Membrane</location>
        <topology evidence="1">Multi-pass membrane protein</topology>
    </subcellularLocation>
</comment>
<dbReference type="NCBIfam" id="TIGR00934">
    <property type="entry name" value="2a38euk"/>
    <property type="match status" value="1"/>
</dbReference>
<evidence type="ECO:0000256" key="10">
    <source>
        <dbReference type="SAM" id="MobiDB-lite"/>
    </source>
</evidence>
<dbReference type="InterPro" id="IPR051143">
    <property type="entry name" value="TrkH_K-transport"/>
</dbReference>
<keyword evidence="7 11" id="KW-1133">Transmembrane helix</keyword>
<evidence type="ECO:0000256" key="5">
    <source>
        <dbReference type="ARBA" id="ARBA00022692"/>
    </source>
</evidence>
<keyword evidence="3" id="KW-0813">Transport</keyword>
<feature type="region of interest" description="Disordered" evidence="10">
    <location>
        <begin position="637"/>
        <end position="663"/>
    </location>
</feature>
<dbReference type="Proteomes" id="UP000036893">
    <property type="component" value="Unassembled WGS sequence"/>
</dbReference>
<dbReference type="GO" id="GO:0030007">
    <property type="term" value="P:intracellular potassium ion homeostasis"/>
    <property type="evidence" value="ECO:0007669"/>
    <property type="project" value="InterPro"/>
</dbReference>
<feature type="compositionally biased region" description="Polar residues" evidence="10">
    <location>
        <begin position="639"/>
        <end position="649"/>
    </location>
</feature>
<evidence type="ECO:0000256" key="8">
    <source>
        <dbReference type="ARBA" id="ARBA00023065"/>
    </source>
</evidence>
<dbReference type="EMBL" id="BBXM02000001">
    <property type="protein sequence ID" value="GIC85101.1"/>
    <property type="molecule type" value="Genomic_DNA"/>
</dbReference>
<dbReference type="InterPro" id="IPR003445">
    <property type="entry name" value="Cat_transpt"/>
</dbReference>
<dbReference type="InterPro" id="IPR015958">
    <property type="entry name" value="Trk1_fungi"/>
</dbReference>
<feature type="transmembrane region" description="Helical" evidence="11">
    <location>
        <begin position="301"/>
        <end position="320"/>
    </location>
</feature>
<dbReference type="PANTHER" id="PTHR31064">
    <property type="entry name" value="POTASSIUM TRANSPORT PROTEIN DDB_G0292412-RELATED"/>
    <property type="match status" value="1"/>
</dbReference>
<organism evidence="12 13">
    <name type="scientific">Aspergillus udagawae</name>
    <dbReference type="NCBI Taxonomy" id="91492"/>
    <lineage>
        <taxon>Eukaryota</taxon>
        <taxon>Fungi</taxon>
        <taxon>Dikarya</taxon>
        <taxon>Ascomycota</taxon>
        <taxon>Pezizomycotina</taxon>
        <taxon>Eurotiomycetes</taxon>
        <taxon>Eurotiomycetidae</taxon>
        <taxon>Eurotiales</taxon>
        <taxon>Aspergillaceae</taxon>
        <taxon>Aspergillus</taxon>
        <taxon>Aspergillus subgen. Fumigati</taxon>
    </lineage>
</organism>
<evidence type="ECO:0000256" key="3">
    <source>
        <dbReference type="ARBA" id="ARBA00022448"/>
    </source>
</evidence>
<keyword evidence="5 11" id="KW-0812">Transmembrane</keyword>
<dbReference type="RefSeq" id="XP_043142367.1">
    <property type="nucleotide sequence ID" value="XM_043286432.1"/>
</dbReference>
<evidence type="ECO:0000256" key="4">
    <source>
        <dbReference type="ARBA" id="ARBA00022538"/>
    </source>
</evidence>
<name>A0A8E0QL91_9EURO</name>
<evidence type="ECO:0000256" key="9">
    <source>
        <dbReference type="ARBA" id="ARBA00023136"/>
    </source>
</evidence>
<dbReference type="GeneID" id="66988405"/>
<accession>A0A8E0QL91</accession>
<evidence type="ECO:0000256" key="7">
    <source>
        <dbReference type="ARBA" id="ARBA00022989"/>
    </source>
</evidence>
<evidence type="ECO:0000256" key="11">
    <source>
        <dbReference type="SAM" id="Phobius"/>
    </source>
</evidence>
<sequence>MRTPNTRHEDKDLSPFRLHHHYIYIAFWTILASSIIYAIGGVSYIDALLLASGAATQTGLNPIDLNRLHVLQQLILWIFAMVTNVIFVNSLLVCTRLYWFRKRLRRAVNEAKLLSLMRKKKAEETELGQEDSYHVVSDVLQEYESLTQPLLGRDGENGQKQFSTRYHVMKQIAPVSTGLHVTFHEVEHEARHHPQSFTSTGPYQVVSERPYLLARPRNDAGPSVSYLPSLMWQPSIASYSDWDERQKDQLGGIEYRALKTLLMILMCYFILFHILGILLLTLWIWLTPEFGQSVTVDGVNPFWWGIFTAGSAFNDLGYTLTSDSMASFKNAAFPLILMSFLILIGNTGFPCMLRLIIWLLSKLAPYGSALNEELQFLLDHPRRCFTLLFPSGESWRLLGVLILLNGFDFTVFCTLSDRSEYQTDSRSPSTFTRLINGLFQVASTRTAGFSVTPLADIHPAIQVSFLVMMYVSAFPTAIAMRETNVYEERSLGVYEQDSDSEAESRNGQHIGLAVHIQRQLGFDLWYVMLGLFLVAIAEGGRLRKAADDPAFSLFSVLFEIVSAYGTVGLSLGYPETETSLCAQFNWVSKLVIVAMQLRGRHRGLPHALDHAILLPCESHQDGQNERSDWLGTWLKRRSSNLSNPPTLSQGEERDDEEEYLLQA</sequence>
<keyword evidence="4" id="KW-0633">Potassium transport</keyword>